<dbReference type="AlphaFoldDB" id="A0A444Z6Z0"/>
<dbReference type="PANTHER" id="PTHR31669:SF292">
    <property type="entry name" value="OS02G0262500 PROTEIN"/>
    <property type="match status" value="1"/>
</dbReference>
<dbReference type="GO" id="GO:0005634">
    <property type="term" value="C:nucleus"/>
    <property type="evidence" value="ECO:0007669"/>
    <property type="project" value="UniProtKB-SubCell"/>
</dbReference>
<proteinExistence type="inferred from homology"/>
<dbReference type="PANTHER" id="PTHR31669">
    <property type="entry name" value="PROTEIN FAR1-RELATED SEQUENCE 10-RELATED"/>
    <property type="match status" value="1"/>
</dbReference>
<reference evidence="2 3" key="1">
    <citation type="submission" date="2019-01" db="EMBL/GenBank/DDBJ databases">
        <title>Sequencing of cultivated peanut Arachis hypogaea provides insights into genome evolution and oil improvement.</title>
        <authorList>
            <person name="Chen X."/>
        </authorList>
    </citation>
    <scope>NUCLEOTIDE SEQUENCE [LARGE SCALE GENOMIC DNA]</scope>
    <source>
        <strain evidence="3">cv. Fuhuasheng</strain>
        <tissue evidence="2">Leaves</tissue>
    </source>
</reference>
<dbReference type="InterPro" id="IPR031052">
    <property type="entry name" value="FHY3/FAR1"/>
</dbReference>
<comment type="caution">
    <text evidence="2">The sequence shown here is derived from an EMBL/GenBank/DDBJ whole genome shotgun (WGS) entry which is preliminary data.</text>
</comment>
<dbReference type="EMBL" id="SDMP01000015">
    <property type="protein sequence ID" value="RYR09930.1"/>
    <property type="molecule type" value="Genomic_DNA"/>
</dbReference>
<keyword evidence="1" id="KW-0863">Zinc-finger</keyword>
<keyword evidence="3" id="KW-1185">Reference proteome</keyword>
<comment type="similarity">
    <text evidence="1">Belongs to the FHY3/FAR1 family.</text>
</comment>
<name>A0A444Z6Z0_ARAHY</name>
<comment type="subcellular location">
    <subcellularLocation>
        <location evidence="1">Nucleus</location>
    </subcellularLocation>
</comment>
<organism evidence="2 3">
    <name type="scientific">Arachis hypogaea</name>
    <name type="common">Peanut</name>
    <dbReference type="NCBI Taxonomy" id="3818"/>
    <lineage>
        <taxon>Eukaryota</taxon>
        <taxon>Viridiplantae</taxon>
        <taxon>Streptophyta</taxon>
        <taxon>Embryophyta</taxon>
        <taxon>Tracheophyta</taxon>
        <taxon>Spermatophyta</taxon>
        <taxon>Magnoliopsida</taxon>
        <taxon>eudicotyledons</taxon>
        <taxon>Gunneridae</taxon>
        <taxon>Pentapetalae</taxon>
        <taxon>rosids</taxon>
        <taxon>fabids</taxon>
        <taxon>Fabales</taxon>
        <taxon>Fabaceae</taxon>
        <taxon>Papilionoideae</taxon>
        <taxon>50 kb inversion clade</taxon>
        <taxon>dalbergioids sensu lato</taxon>
        <taxon>Dalbergieae</taxon>
        <taxon>Pterocarpus clade</taxon>
        <taxon>Arachis</taxon>
    </lineage>
</organism>
<protein>
    <recommendedName>
        <fullName evidence="1">Protein FAR1-RELATED SEQUENCE</fullName>
    </recommendedName>
</protein>
<evidence type="ECO:0000313" key="2">
    <source>
        <dbReference type="EMBL" id="RYR09930.1"/>
    </source>
</evidence>
<accession>A0A444Z6Z0</accession>
<keyword evidence="1" id="KW-0479">Metal-binding</keyword>
<dbReference type="GO" id="GO:0008270">
    <property type="term" value="F:zinc ion binding"/>
    <property type="evidence" value="ECO:0007669"/>
    <property type="project" value="UniProtKB-UniRule"/>
</dbReference>
<evidence type="ECO:0000256" key="1">
    <source>
        <dbReference type="RuleBase" id="RU367018"/>
    </source>
</evidence>
<comment type="function">
    <text evidence="1">Putative transcription activator involved in regulating light control of development.</text>
</comment>
<dbReference type="Proteomes" id="UP000289738">
    <property type="component" value="Chromosome B05"/>
</dbReference>
<gene>
    <name evidence="2" type="ORF">Ahy_B05g078371</name>
</gene>
<sequence>MLQKWVSIGGPCLHRVSNSYKFFMFRGCRLERHTDEFELLLIKMFVEIGDAGDGMIGETVLVKEAEAMNLSAADTDIDVKASVRIVDGIAAYDCYNEYGRIKGFSVRWSKVHVDDTSGRWFVEQFCDNHNHPMLDAKFRGLMQSYRTVKEEVDKFERIWMDSVAKFGLENHPWIADMYARKHSWSNAHIRGKFFVGLKTTSRCKALNMQIGKFIHNGYNLREFVEYFQHYLEFM</sequence>
<dbReference type="GO" id="GO:0006355">
    <property type="term" value="P:regulation of DNA-templated transcription"/>
    <property type="evidence" value="ECO:0007669"/>
    <property type="project" value="UniProtKB-UniRule"/>
</dbReference>
<keyword evidence="1" id="KW-0539">Nucleus</keyword>
<keyword evidence="1" id="KW-0862">Zinc</keyword>
<evidence type="ECO:0000313" key="3">
    <source>
        <dbReference type="Proteomes" id="UP000289738"/>
    </source>
</evidence>